<evidence type="ECO:0000313" key="1">
    <source>
        <dbReference type="EMBL" id="XCH39305.1"/>
    </source>
</evidence>
<organism evidence="1">
    <name type="scientific">Faxonius propinquus nudivirus</name>
    <dbReference type="NCBI Taxonomy" id="3139431"/>
    <lineage>
        <taxon>Viruses</taxon>
        <taxon>Viruses incertae sedis</taxon>
        <taxon>Naldaviricetes</taxon>
        <taxon>Lefavirales</taxon>
        <taxon>Nudiviridae</taxon>
    </lineage>
</organism>
<dbReference type="EMBL" id="PP955094">
    <property type="protein sequence ID" value="XCH39305.1"/>
    <property type="molecule type" value="Genomic_DNA"/>
</dbReference>
<gene>
    <name evidence="1" type="ORF">FpNV_060</name>
</gene>
<accession>A0AAU8GFH7</accession>
<protein>
    <submittedName>
        <fullName evidence="1">Uncharacterized protein</fullName>
    </submittedName>
</protein>
<sequence length="333" mass="38527">MATKRKINQFDKTTAIVKYNKIKKDSGFINIDNSQKKNIKMLELDNNVIQSTQLVTKVPPSIFEDKSSKVLYLGKNKYNIQKNYDHIDTHIIYLQNILNNTYGFLVSRNMINILEINRNINIILTHIFFSILEYNNILYFPTIKIIDTSQHTILGEPIVYSIDNINKSTNIYINTVAVASYIENVTKYDIKFGEDISTLKCVSKNNNVAATSLEKLTTNMENIGSEIQELLLKLHILSDHAATHFIDEYINGTTDWINHYKFTIRQPGYVTTHIAFRISSNITTNISKPIIIANNQQNSTYTEYVFENNFIDFNIEQINQLTHNLDDFITSRF</sequence>
<reference evidence="1" key="1">
    <citation type="submission" date="2024-06" db="EMBL/GenBank/DDBJ databases">
        <title>North American crayfish harbour diverse members of the Nudiviridae.</title>
        <authorList>
            <person name="Stratton C."/>
            <person name="Bojko J."/>
        </authorList>
    </citation>
    <scope>NUCLEOTIDE SEQUENCE</scope>
    <source>
        <strain evidence="1">142H</strain>
    </source>
</reference>
<name>A0AAU8GFH7_9VIRU</name>
<proteinExistence type="predicted"/>